<comment type="caution">
    <text evidence="2">The sequence shown here is derived from an EMBL/GenBank/DDBJ whole genome shotgun (WGS) entry which is preliminary data.</text>
</comment>
<proteinExistence type="predicted"/>
<feature type="compositionally biased region" description="Basic and acidic residues" evidence="1">
    <location>
        <begin position="83"/>
        <end position="94"/>
    </location>
</feature>
<keyword evidence="2" id="KW-0255">Endonuclease</keyword>
<dbReference type="InterPro" id="IPR003615">
    <property type="entry name" value="HNH_nuc"/>
</dbReference>
<dbReference type="GO" id="GO:0004519">
    <property type="term" value="F:endonuclease activity"/>
    <property type="evidence" value="ECO:0007669"/>
    <property type="project" value="UniProtKB-KW"/>
</dbReference>
<dbReference type="RefSeq" id="WP_109279605.1">
    <property type="nucleotide sequence ID" value="NZ_JBFAUK010000014.1"/>
</dbReference>
<evidence type="ECO:0000256" key="1">
    <source>
        <dbReference type="SAM" id="MobiDB-lite"/>
    </source>
</evidence>
<name>A0ABV3K089_STRON</name>
<dbReference type="Proteomes" id="UP001552594">
    <property type="component" value="Unassembled WGS sequence"/>
</dbReference>
<dbReference type="CDD" id="cd00085">
    <property type="entry name" value="HNHc"/>
    <property type="match status" value="1"/>
</dbReference>
<accession>A0ABV3K089</accession>
<keyword evidence="2" id="KW-0378">Hydrolase</keyword>
<sequence length="94" mass="10507">MPWHTSNQAARLPGNWSVIRTHVLSRDPVCRICGVRPSTQIDHIKAMTDDHRDHALQGVRYPCHAQKSAQEGAAGRAQRPGQRRPDDDHPGQLS</sequence>
<keyword evidence="2" id="KW-0540">Nuclease</keyword>
<protein>
    <submittedName>
        <fullName evidence="2">HNH endonuclease signature motif containing protein</fullName>
    </submittedName>
</protein>
<feature type="region of interest" description="Disordered" evidence="1">
    <location>
        <begin position="63"/>
        <end position="94"/>
    </location>
</feature>
<organism evidence="2 3">
    <name type="scientific">Streptomyces orinoci</name>
    <name type="common">Streptoverticillium orinoci</name>
    <dbReference type="NCBI Taxonomy" id="67339"/>
    <lineage>
        <taxon>Bacteria</taxon>
        <taxon>Bacillati</taxon>
        <taxon>Actinomycetota</taxon>
        <taxon>Actinomycetes</taxon>
        <taxon>Kitasatosporales</taxon>
        <taxon>Streptomycetaceae</taxon>
        <taxon>Streptomyces</taxon>
    </lineage>
</organism>
<evidence type="ECO:0000313" key="3">
    <source>
        <dbReference type="Proteomes" id="UP001552594"/>
    </source>
</evidence>
<reference evidence="2 3" key="1">
    <citation type="submission" date="2024-06" db="EMBL/GenBank/DDBJ databases">
        <title>The Natural Products Discovery Center: Release of the First 8490 Sequenced Strains for Exploring Actinobacteria Biosynthetic Diversity.</title>
        <authorList>
            <person name="Kalkreuter E."/>
            <person name="Kautsar S.A."/>
            <person name="Yang D."/>
            <person name="Bader C.D."/>
            <person name="Teijaro C.N."/>
            <person name="Fluegel L."/>
            <person name="Davis C.M."/>
            <person name="Simpson J.R."/>
            <person name="Lauterbach L."/>
            <person name="Steele A.D."/>
            <person name="Gui C."/>
            <person name="Meng S."/>
            <person name="Li G."/>
            <person name="Viehrig K."/>
            <person name="Ye F."/>
            <person name="Su P."/>
            <person name="Kiefer A.F."/>
            <person name="Nichols A."/>
            <person name="Cepeda A.J."/>
            <person name="Yan W."/>
            <person name="Fan B."/>
            <person name="Jiang Y."/>
            <person name="Adhikari A."/>
            <person name="Zheng C.-J."/>
            <person name="Schuster L."/>
            <person name="Cowan T.M."/>
            <person name="Smanski M.J."/>
            <person name="Chevrette M.G."/>
            <person name="De Carvalho L.P.S."/>
            <person name="Shen B."/>
        </authorList>
    </citation>
    <scope>NUCLEOTIDE SEQUENCE [LARGE SCALE GENOMIC DNA]</scope>
    <source>
        <strain evidence="2 3">NPDC052347</strain>
    </source>
</reference>
<gene>
    <name evidence="2" type="ORF">AB0L16_19240</name>
</gene>
<feature type="compositionally biased region" description="Low complexity" evidence="1">
    <location>
        <begin position="69"/>
        <end position="80"/>
    </location>
</feature>
<evidence type="ECO:0000313" key="2">
    <source>
        <dbReference type="EMBL" id="MEV5508571.1"/>
    </source>
</evidence>
<dbReference type="EMBL" id="JBFAUK010000014">
    <property type="protein sequence ID" value="MEV5508571.1"/>
    <property type="molecule type" value="Genomic_DNA"/>
</dbReference>
<keyword evidence="3" id="KW-1185">Reference proteome</keyword>